<feature type="compositionally biased region" description="Acidic residues" evidence="1">
    <location>
        <begin position="959"/>
        <end position="977"/>
    </location>
</feature>
<feature type="compositionally biased region" description="Low complexity" evidence="1">
    <location>
        <begin position="945"/>
        <end position="958"/>
    </location>
</feature>
<evidence type="ECO:0000259" key="2">
    <source>
        <dbReference type="Pfam" id="PF10407"/>
    </source>
</evidence>
<feature type="compositionally biased region" description="Low complexity" evidence="1">
    <location>
        <begin position="294"/>
        <end position="304"/>
    </location>
</feature>
<feature type="region of interest" description="Disordered" evidence="1">
    <location>
        <begin position="839"/>
        <end position="1075"/>
    </location>
</feature>
<feature type="compositionally biased region" description="Basic and acidic residues" evidence="1">
    <location>
        <begin position="445"/>
        <end position="454"/>
    </location>
</feature>
<protein>
    <recommendedName>
        <fullName evidence="2">Nucleolar protein Dnt1-like N-terminal domain-containing protein</fullName>
    </recommendedName>
</protein>
<feature type="region of interest" description="Disordered" evidence="1">
    <location>
        <begin position="225"/>
        <end position="818"/>
    </location>
</feature>
<feature type="region of interest" description="Disordered" evidence="1">
    <location>
        <begin position="1099"/>
        <end position="1221"/>
    </location>
</feature>
<feature type="compositionally biased region" description="Acidic residues" evidence="1">
    <location>
        <begin position="131"/>
        <end position="158"/>
    </location>
</feature>
<evidence type="ECO:0000313" key="3">
    <source>
        <dbReference type="EMBL" id="KAK6344068.1"/>
    </source>
</evidence>
<feature type="compositionally biased region" description="Low complexity" evidence="1">
    <location>
        <begin position="620"/>
        <end position="635"/>
    </location>
</feature>
<accession>A0AAV9UMH8</accession>
<comment type="caution">
    <text evidence="3">The sequence shown here is derived from an EMBL/GenBank/DDBJ whole genome shotgun (WGS) entry which is preliminary data.</text>
</comment>
<feature type="compositionally biased region" description="Basic and acidic residues" evidence="1">
    <location>
        <begin position="785"/>
        <end position="797"/>
    </location>
</feature>
<feature type="compositionally biased region" description="Pro residues" evidence="1">
    <location>
        <begin position="484"/>
        <end position="495"/>
    </location>
</feature>
<feature type="compositionally biased region" description="Low complexity" evidence="1">
    <location>
        <begin position="455"/>
        <end position="469"/>
    </location>
</feature>
<proteinExistence type="predicted"/>
<feature type="domain" description="Nucleolar protein Dnt1-like N-terminal" evidence="2">
    <location>
        <begin position="29"/>
        <end position="99"/>
    </location>
</feature>
<organism evidence="3 4">
    <name type="scientific">Orbilia brochopaga</name>
    <dbReference type="NCBI Taxonomy" id="3140254"/>
    <lineage>
        <taxon>Eukaryota</taxon>
        <taxon>Fungi</taxon>
        <taxon>Dikarya</taxon>
        <taxon>Ascomycota</taxon>
        <taxon>Pezizomycotina</taxon>
        <taxon>Orbiliomycetes</taxon>
        <taxon>Orbiliales</taxon>
        <taxon>Orbiliaceae</taxon>
        <taxon>Orbilia</taxon>
    </lineage>
</organism>
<feature type="compositionally biased region" description="Basic and acidic residues" evidence="1">
    <location>
        <begin position="1193"/>
        <end position="1207"/>
    </location>
</feature>
<dbReference type="EMBL" id="JAVHNQ010000006">
    <property type="protein sequence ID" value="KAK6344068.1"/>
    <property type="molecule type" value="Genomic_DNA"/>
</dbReference>
<feature type="compositionally biased region" description="Polar residues" evidence="1">
    <location>
        <begin position="997"/>
        <end position="1020"/>
    </location>
</feature>
<feature type="compositionally biased region" description="Acidic residues" evidence="1">
    <location>
        <begin position="889"/>
        <end position="905"/>
    </location>
</feature>
<feature type="compositionally biased region" description="Basic and acidic residues" evidence="1">
    <location>
        <begin position="538"/>
        <end position="548"/>
    </location>
</feature>
<sequence length="1221" mass="129828">MRSLRLQVNVVSQPAHNPKGKTAAVPLVQFLEISPPNVSLENLTQRICDKYAKLYPRNRPLNIQRLQDSEGNDLDLNYIVGDVFDDKSSNRETSIVRVIHKDVLRDDSVPPESGLRPTSSKKRPIHALETVNEDEETSPDNGGDEVEEESREDEEEEIGVPVNEHRSKRQRVAVESSGRGNEDAVGVQVAADEAGVEDDDMLIASSNVAEPSGSRQHTFSADVYITESTSSHTSRRSPELGPEPVSVDVNPGDLMPLDSSMLQVPGAPERGSSLIPETSQGLTELLSPKSESFSSPLLPATALMAPPPASKAPTSRPRAQRRSNGTLKRPNKRPIKKTSPRSSNQIYELVDTEESSQEEQAPAPAPAPQKGKASVGPAPKKLLGPASRRAGRRSAGSSSTPIQEVPSSQPDNSSTPRISSDFVVEIPHIQDVLARNRPSVTPAEESPKARRRTTETPTAPSPAAKTPPKGNSTSGSRKGSKQPDTPPSKQPPTKPPVSAKRNSTASASTANPATPPPAVSEADQRDGKGPMPPSALRNPEKKTLEAKKSVSFASEGSPDAGVMSSATTTATAAPKQVKKPRTTFKVPIPVIPPEQQGIGDRSTAEARKAYNAFVGKPPRNRSTSSTPPVSSLPNGGVVGAKGRGRGRGASRSTESPEKEDFGPLPKVTLAKPETRAKPSISPIVESTPVDEEMEDAPPLSASPSRSGTSTSDSDTSSSQDEEEATTQQKRPTAGPEQKSTQESSSSNDESDEEQEVEQDEVETEVEPDPQLMPAISDSEDEDYEEKISRAMTREESPVKGPTKRQLRSLSPEKKDFVRISYDTAPSKLAVEPVSELAALADATTDSGNEEEEQSETESSFSRPRVSYASKRPPGSRAAIAPETLVSASEGEESEEQDDLQSEDELPTPKAAAPSSSVSMVPESPFAKQKAAAIPAEESDSDEETSTSTTTSQANSASANDDEEEDEERSSSDEEEPEQQGPPLPPPSTKKDKAFNALFSSQRRSPAVGSSQKSKLPNGNTPMRPPAVSRYSRTPEPAHPAAADRAKLPPSRMNRNTLGYISPSPGPPSTMPARLPSMMPMKEARKRHSLSTHYKGLSALSQQGIPETRDSGRSAATTATTARTTGTSAAGKGTSTPTNVGGGGGGSLIGSQKQRPMSASMKAFHNMLSSQKGADSDSDSDESSGSEDSEDSGDEKGKGKDEASEARPKSKGLGFRSFLPFI</sequence>
<dbReference type="Pfam" id="PF10407">
    <property type="entry name" value="Cytokin_check_N"/>
    <property type="match status" value="1"/>
</dbReference>
<keyword evidence="4" id="KW-1185">Reference proteome</keyword>
<evidence type="ECO:0000313" key="4">
    <source>
        <dbReference type="Proteomes" id="UP001375240"/>
    </source>
</evidence>
<reference evidence="3 4" key="1">
    <citation type="submission" date="2019-10" db="EMBL/GenBank/DDBJ databases">
        <authorList>
            <person name="Palmer J.M."/>
        </authorList>
    </citation>
    <scope>NUCLEOTIDE SEQUENCE [LARGE SCALE GENOMIC DNA]</scope>
    <source>
        <strain evidence="3 4">TWF696</strain>
    </source>
</reference>
<feature type="compositionally biased region" description="Low complexity" evidence="1">
    <location>
        <begin position="701"/>
        <end position="718"/>
    </location>
</feature>
<name>A0AAV9UMH8_9PEZI</name>
<dbReference type="AlphaFoldDB" id="A0AAV9UMH8"/>
<evidence type="ECO:0000256" key="1">
    <source>
        <dbReference type="SAM" id="MobiDB-lite"/>
    </source>
</evidence>
<feature type="compositionally biased region" description="Low complexity" evidence="1">
    <location>
        <begin position="502"/>
        <end position="512"/>
    </location>
</feature>
<feature type="compositionally biased region" description="Low complexity" evidence="1">
    <location>
        <begin position="907"/>
        <end position="924"/>
    </location>
</feature>
<feature type="compositionally biased region" description="Basic residues" evidence="1">
    <location>
        <begin position="329"/>
        <end position="339"/>
    </location>
</feature>
<feature type="compositionally biased region" description="Low complexity" evidence="1">
    <location>
        <begin position="1112"/>
        <end position="1137"/>
    </location>
</feature>
<feature type="compositionally biased region" description="Acidic residues" evidence="1">
    <location>
        <begin position="1175"/>
        <end position="1192"/>
    </location>
</feature>
<feature type="compositionally biased region" description="Polar residues" evidence="1">
    <location>
        <begin position="400"/>
        <end position="418"/>
    </location>
</feature>
<feature type="region of interest" description="Disordered" evidence="1">
    <location>
        <begin position="106"/>
        <end position="186"/>
    </location>
</feature>
<feature type="compositionally biased region" description="Acidic residues" evidence="1">
    <location>
        <begin position="748"/>
        <end position="767"/>
    </location>
</feature>
<dbReference type="Proteomes" id="UP001375240">
    <property type="component" value="Unassembled WGS sequence"/>
</dbReference>
<dbReference type="InterPro" id="IPR018844">
    <property type="entry name" value="Dnt1-like_N"/>
</dbReference>
<gene>
    <name evidence="3" type="ORF">TWF696_007714</name>
</gene>